<reference evidence="1 2" key="1">
    <citation type="journal article" date="2022" name="Plant J.">
        <title>Chromosome-level genome of Camellia lanceoleosa provides a valuable resource for understanding genome evolution and self-incompatibility.</title>
        <authorList>
            <person name="Gong W."/>
            <person name="Xiao S."/>
            <person name="Wang L."/>
            <person name="Liao Z."/>
            <person name="Chang Y."/>
            <person name="Mo W."/>
            <person name="Hu G."/>
            <person name="Li W."/>
            <person name="Zhao G."/>
            <person name="Zhu H."/>
            <person name="Hu X."/>
            <person name="Ji K."/>
            <person name="Xiang X."/>
            <person name="Song Q."/>
            <person name="Yuan D."/>
            <person name="Jin S."/>
            <person name="Zhang L."/>
        </authorList>
    </citation>
    <scope>NUCLEOTIDE SEQUENCE [LARGE SCALE GENOMIC DNA]</scope>
    <source>
        <strain evidence="1">SQ_2022a</strain>
    </source>
</reference>
<evidence type="ECO:0000313" key="2">
    <source>
        <dbReference type="Proteomes" id="UP001060215"/>
    </source>
</evidence>
<organism evidence="1 2">
    <name type="scientific">Camellia lanceoleosa</name>
    <dbReference type="NCBI Taxonomy" id="1840588"/>
    <lineage>
        <taxon>Eukaryota</taxon>
        <taxon>Viridiplantae</taxon>
        <taxon>Streptophyta</taxon>
        <taxon>Embryophyta</taxon>
        <taxon>Tracheophyta</taxon>
        <taxon>Spermatophyta</taxon>
        <taxon>Magnoliopsida</taxon>
        <taxon>eudicotyledons</taxon>
        <taxon>Gunneridae</taxon>
        <taxon>Pentapetalae</taxon>
        <taxon>asterids</taxon>
        <taxon>Ericales</taxon>
        <taxon>Theaceae</taxon>
        <taxon>Camellia</taxon>
    </lineage>
</organism>
<protein>
    <submittedName>
        <fullName evidence="1">Trihelix transcription factor GT-1</fullName>
    </submittedName>
</protein>
<evidence type="ECO:0000313" key="1">
    <source>
        <dbReference type="EMBL" id="KAI7994056.1"/>
    </source>
</evidence>
<dbReference type="EMBL" id="CM045769">
    <property type="protein sequence ID" value="KAI7994056.1"/>
    <property type="molecule type" value="Genomic_DNA"/>
</dbReference>
<keyword evidence="2" id="KW-1185">Reference proteome</keyword>
<sequence length="133" mass="15731">MILGDSSGGEDHEVKAPKKRAETWVQKETRSLIIFRREVDGLFNTSKLNKHLWDQISAKMREKGFDRSATMCTNKWRNLLKEFKKAKHQDRCSASAKMSYYKELEELLRDRSKNGPLQEPQLFKSRFVYSIFR</sequence>
<name>A0ACC0G380_9ERIC</name>
<dbReference type="Proteomes" id="UP001060215">
    <property type="component" value="Chromosome 12"/>
</dbReference>
<gene>
    <name evidence="1" type="ORF">LOK49_LG11G01373</name>
</gene>
<comment type="caution">
    <text evidence="1">The sequence shown here is derived from an EMBL/GenBank/DDBJ whole genome shotgun (WGS) entry which is preliminary data.</text>
</comment>
<accession>A0ACC0G380</accession>
<proteinExistence type="predicted"/>